<dbReference type="CDD" id="cd02440">
    <property type="entry name" value="AdoMet_MTases"/>
    <property type="match status" value="1"/>
</dbReference>
<dbReference type="SUPFAM" id="SSF53335">
    <property type="entry name" value="S-adenosyl-L-methionine-dependent methyltransferases"/>
    <property type="match status" value="1"/>
</dbReference>
<comment type="caution">
    <text evidence="1">The sequence shown here is derived from an EMBL/GenBank/DDBJ whole genome shotgun (WGS) entry which is preliminary data.</text>
</comment>
<dbReference type="Proteomes" id="UP000266239">
    <property type="component" value="Unassembled WGS sequence"/>
</dbReference>
<dbReference type="EMBL" id="QUTA01012972">
    <property type="protein sequence ID" value="RHX97034.1"/>
    <property type="molecule type" value="Genomic_DNA"/>
</dbReference>
<gene>
    <name evidence="1" type="ORF">DYB25_003607</name>
</gene>
<dbReference type="VEuPathDB" id="FungiDB:H257_01392"/>
<evidence type="ECO:0000313" key="2">
    <source>
        <dbReference type="Proteomes" id="UP000266239"/>
    </source>
</evidence>
<accession>A0A396ZSJ8</accession>
<dbReference type="Gene3D" id="3.40.50.150">
    <property type="entry name" value="Vaccinia Virus protein VP39"/>
    <property type="match status" value="1"/>
</dbReference>
<dbReference type="AlphaFoldDB" id="A0A396ZSJ8"/>
<dbReference type="InterPro" id="IPR029063">
    <property type="entry name" value="SAM-dependent_MTases_sf"/>
</dbReference>
<sequence>MTSAITSDRSEVVRIPVTTTDATCIEVECNWDVGIGGSLWTSGRLLVDYMARNSRERDALVGRTVLELGSGTGLVGLAMAHMGPSRVIVTDLDTHVASMERNVVRNAELFPPSTKVEVVALDWTTFTAADARALTPIDWIVGTDIAYLPEFYAPLLRTLELLVVPSTTRILLGLGRHDTDMRFFRMLAEAGYEYYKISDALVGPEYRGKDFGLFDIRKASPIE</sequence>
<evidence type="ECO:0000313" key="1">
    <source>
        <dbReference type="EMBL" id="RHX97034.1"/>
    </source>
</evidence>
<proteinExistence type="predicted"/>
<organism evidence="1 2">
    <name type="scientific">Aphanomyces astaci</name>
    <name type="common">Crayfish plague agent</name>
    <dbReference type="NCBI Taxonomy" id="112090"/>
    <lineage>
        <taxon>Eukaryota</taxon>
        <taxon>Sar</taxon>
        <taxon>Stramenopiles</taxon>
        <taxon>Oomycota</taxon>
        <taxon>Saprolegniomycetes</taxon>
        <taxon>Saprolegniales</taxon>
        <taxon>Verrucalvaceae</taxon>
        <taxon>Aphanomyces</taxon>
    </lineage>
</organism>
<dbReference type="Pfam" id="PF10294">
    <property type="entry name" value="Methyltransf_16"/>
    <property type="match status" value="1"/>
</dbReference>
<dbReference type="InterPro" id="IPR019410">
    <property type="entry name" value="Methyltransf_16"/>
</dbReference>
<dbReference type="PANTHER" id="PTHR14614:SF132">
    <property type="entry name" value="PROTEIN-LYSINE METHYLTRANSFERASE C42C1.13"/>
    <property type="match status" value="1"/>
</dbReference>
<dbReference type="PANTHER" id="PTHR14614">
    <property type="entry name" value="HEPATOCELLULAR CARCINOMA-ASSOCIATED ANTIGEN"/>
    <property type="match status" value="1"/>
</dbReference>
<reference evidence="1 2" key="1">
    <citation type="submission" date="2018-08" db="EMBL/GenBank/DDBJ databases">
        <title>Aphanomyces genome sequencing and annotation.</title>
        <authorList>
            <person name="Minardi D."/>
            <person name="Oidtmann B."/>
            <person name="Van Der Giezen M."/>
            <person name="Studholme D.J."/>
        </authorList>
    </citation>
    <scope>NUCLEOTIDE SEQUENCE [LARGE SCALE GENOMIC DNA]</scope>
    <source>
        <strain evidence="1 2">Yx</strain>
    </source>
</reference>
<protein>
    <submittedName>
        <fullName evidence="1">Uncharacterized protein</fullName>
    </submittedName>
</protein>
<name>A0A396ZSJ8_APHAT</name>